<keyword evidence="6" id="KW-1185">Reference proteome</keyword>
<dbReference type="SUPFAM" id="SSF48403">
    <property type="entry name" value="Ankyrin repeat"/>
    <property type="match status" value="1"/>
</dbReference>
<dbReference type="InterPro" id="IPR036770">
    <property type="entry name" value="Ankyrin_rpt-contain_sf"/>
</dbReference>
<gene>
    <name evidence="5" type="ORF">SCF082_LOCUS47761</name>
</gene>
<evidence type="ECO:0000313" key="5">
    <source>
        <dbReference type="EMBL" id="CAK9102177.1"/>
    </source>
</evidence>
<reference evidence="5 6" key="1">
    <citation type="submission" date="2024-02" db="EMBL/GenBank/DDBJ databases">
        <authorList>
            <person name="Chen Y."/>
            <person name="Shah S."/>
            <person name="Dougan E. K."/>
            <person name="Thang M."/>
            <person name="Chan C."/>
        </authorList>
    </citation>
    <scope>NUCLEOTIDE SEQUENCE [LARGE SCALE GENOMIC DNA]</scope>
</reference>
<accession>A0ABP0RNH3</accession>
<dbReference type="Pfam" id="PF13637">
    <property type="entry name" value="Ank_4"/>
    <property type="match status" value="1"/>
</dbReference>
<dbReference type="InterPro" id="IPR002110">
    <property type="entry name" value="Ankyrin_rpt"/>
</dbReference>
<feature type="repeat" description="ANK" evidence="3">
    <location>
        <begin position="805"/>
        <end position="837"/>
    </location>
</feature>
<dbReference type="Gene3D" id="1.25.40.20">
    <property type="entry name" value="Ankyrin repeat-containing domain"/>
    <property type="match status" value="1"/>
</dbReference>
<feature type="repeat" description="ANK" evidence="3">
    <location>
        <begin position="772"/>
        <end position="804"/>
    </location>
</feature>
<evidence type="ECO:0000256" key="2">
    <source>
        <dbReference type="ARBA" id="ARBA00023043"/>
    </source>
</evidence>
<keyword evidence="2 3" id="KW-0040">ANK repeat</keyword>
<dbReference type="PANTHER" id="PTHR24198">
    <property type="entry name" value="ANKYRIN REPEAT AND PROTEIN KINASE DOMAIN-CONTAINING PROTEIN"/>
    <property type="match status" value="1"/>
</dbReference>
<evidence type="ECO:0000256" key="3">
    <source>
        <dbReference type="PROSITE-ProRule" id="PRU00023"/>
    </source>
</evidence>
<organism evidence="5 6">
    <name type="scientific">Durusdinium trenchii</name>
    <dbReference type="NCBI Taxonomy" id="1381693"/>
    <lineage>
        <taxon>Eukaryota</taxon>
        <taxon>Sar</taxon>
        <taxon>Alveolata</taxon>
        <taxon>Dinophyceae</taxon>
        <taxon>Suessiales</taxon>
        <taxon>Symbiodiniaceae</taxon>
        <taxon>Durusdinium</taxon>
    </lineage>
</organism>
<keyword evidence="1" id="KW-0677">Repeat</keyword>
<feature type="region of interest" description="Disordered" evidence="4">
    <location>
        <begin position="421"/>
        <end position="445"/>
    </location>
</feature>
<name>A0ABP0RNH3_9DINO</name>
<dbReference type="EMBL" id="CAXAMM010041973">
    <property type="protein sequence ID" value="CAK9102177.1"/>
    <property type="molecule type" value="Genomic_DNA"/>
</dbReference>
<comment type="caution">
    <text evidence="5">The sequence shown here is derived from an EMBL/GenBank/DDBJ whole genome shotgun (WGS) entry which is preliminary data.</text>
</comment>
<sequence length="868" mass="94290">MARDVRDGGSADGAFPESGRMLRVEYKNQPYDWFNLDDMGPLVHTEEFAGTLKENINHYFDLGFDEQAIFDEDGILVSAADFLRSLRQPRPYIRLYSLRQLPQELKEQTAEKLASLAQEVTKMQQILNMPNLSVPRSPERPGVSACVAPTIQNPGSVGGSQMQANLPCCANCGAAYETENALFCGKCARLRAEEPLAASAVRTAPEASMADRLAGSLAGPRTLPNVLPPTSIGTTPWTVPGTGLARVPLTEGPPAAVATQPQGPRYSSNCMVQMEGPQTVPNGAFPVRSVSFANGKDYSRDRDGRLFDVTLSKDPTGPATTCTSCGNVFMPDSEFCRKCGVKREMSMKPDRFGFANVPVQDGRSLQITWIDPSGLLARWNTLHPNSEVKEGQIIVAVNGVSEDVEAMRLQLQMNSIQMSLKASRTEGAPEHREGEGLSSSWESEDMEQLKAAPLHNFEGWRRRVPKADTNQVRDGWRNRQREILGIQRKNVRNMPPMFADRLDDVGKKKLSVQSHIFEDRSSQDGDAAQLPPGVAKFKVKVPAGVEPGQMVYFTSPSGQQLQTKVPEDKRAGDEFYVLIQHDAPVPMQARVKVPEGVKPGEKIVFPGPHGYNLEAVVPEGKEPGDEFHVALPAPPPEQPSSFLLTVPDGKKGGDELFFDANGQHMRAIIPEGRQPGETFEVHLGPSQLLVTVPEGKQSGEEVEFRGPGGGLMKAVVPKGIKAGEQFAVSLINDPALHSGLPALCTACSNGDLEEAKKLVAASNLNVNGTFDQGFTPLFYAATSGAFEVAKWLVEERADVNASNETKRTPLHWASRNGHIKVVELLLGARAAMNGPDGTGRNPLALAIGYKQTEVVELLRKAGAEEPSR</sequence>
<evidence type="ECO:0000313" key="6">
    <source>
        <dbReference type="Proteomes" id="UP001642464"/>
    </source>
</evidence>
<dbReference type="PROSITE" id="PS50088">
    <property type="entry name" value="ANK_REPEAT"/>
    <property type="match status" value="3"/>
</dbReference>
<dbReference type="SMART" id="SM00248">
    <property type="entry name" value="ANK"/>
    <property type="match status" value="4"/>
</dbReference>
<evidence type="ECO:0000256" key="1">
    <source>
        <dbReference type="ARBA" id="ARBA00022737"/>
    </source>
</evidence>
<feature type="compositionally biased region" description="Basic and acidic residues" evidence="4">
    <location>
        <begin position="423"/>
        <end position="435"/>
    </location>
</feature>
<proteinExistence type="predicted"/>
<dbReference type="Proteomes" id="UP001642464">
    <property type="component" value="Unassembled WGS sequence"/>
</dbReference>
<dbReference type="PROSITE" id="PS50297">
    <property type="entry name" value="ANK_REP_REGION"/>
    <property type="match status" value="3"/>
</dbReference>
<evidence type="ECO:0000256" key="4">
    <source>
        <dbReference type="SAM" id="MobiDB-lite"/>
    </source>
</evidence>
<feature type="repeat" description="ANK" evidence="3">
    <location>
        <begin position="838"/>
        <end position="868"/>
    </location>
</feature>
<dbReference type="PANTHER" id="PTHR24198:SF194">
    <property type="entry name" value="INVERSIN-A"/>
    <property type="match status" value="1"/>
</dbReference>
<protein>
    <submittedName>
        <fullName evidence="5">Ankyrin repeat and KH domain-containing protein mask (Multiple ankyrin repeat single KH domain-containing protein)</fullName>
    </submittedName>
</protein>